<dbReference type="PANTHER" id="PTHR30149">
    <property type="entry name" value="HYDROGENASE PROTEIN ASSEMBLY PROTEIN HYPD"/>
    <property type="match status" value="1"/>
</dbReference>
<sequence>MNNLIKEEIKLCKDIIEEIKVNAKKKINIMEVCGTHTRSIYKYGIDKILPENIKLISGPGCPVCVTGESFIENAIELSRRENIIIATFGDMIKVPCSKGSLRREKAKGRDIRVITSPIQALNIAKNNEDKLIIFLGVGFETTMPAIAVLLKKIKENNINNFYILQEGKQMPKVIETLLEDKDIKINGFLVPGHVSTVIGVEEFRELGERYSVPMVVSGFGCLDILGSILMIVKMINKKDYNLKNLYKRAVRNSGNIEAKNILNEVFFTSSGMWRGLGEINGTGYDLREEYEKYDARLYFKLDDNKEYMDTGCICGDILKGKKTPNECKLFKKVCNPNNPKGPCMVSNEGTCSILYSYR</sequence>
<feature type="transmembrane region" description="Helical" evidence="4">
    <location>
        <begin position="210"/>
        <end position="232"/>
    </location>
</feature>
<feature type="transmembrane region" description="Helical" evidence="4">
    <location>
        <begin position="131"/>
        <end position="150"/>
    </location>
</feature>
<dbReference type="PANTHER" id="PTHR30149:SF0">
    <property type="entry name" value="HYDROGENASE MATURATION FACTOR HYPD"/>
    <property type="match status" value="1"/>
</dbReference>
<dbReference type="RefSeq" id="WP_221862119.1">
    <property type="nucleotide sequence ID" value="NZ_JAIKTU010000014.1"/>
</dbReference>
<dbReference type="Pfam" id="PF01924">
    <property type="entry name" value="HypD"/>
    <property type="match status" value="1"/>
</dbReference>
<dbReference type="Gene3D" id="3.40.50.11750">
    <property type="entry name" value="HypD, alpha/beta domain 1"/>
    <property type="match status" value="2"/>
</dbReference>
<keyword evidence="2" id="KW-0479">Metal-binding</keyword>
<accession>A0ABS7L1H5</accession>
<protein>
    <submittedName>
        <fullName evidence="5">Hydrogenase formation protein HypD</fullName>
    </submittedName>
</protein>
<keyword evidence="4" id="KW-0472">Membrane</keyword>
<keyword evidence="6" id="KW-1185">Reference proteome</keyword>
<evidence type="ECO:0000256" key="2">
    <source>
        <dbReference type="ARBA" id="ARBA00022723"/>
    </source>
</evidence>
<organism evidence="5 6">
    <name type="scientific">Clostridium sardiniense</name>
    <name type="common">Clostridium absonum</name>
    <dbReference type="NCBI Taxonomy" id="29369"/>
    <lineage>
        <taxon>Bacteria</taxon>
        <taxon>Bacillati</taxon>
        <taxon>Bacillota</taxon>
        <taxon>Clostridia</taxon>
        <taxon>Eubacteriales</taxon>
        <taxon>Clostridiaceae</taxon>
        <taxon>Clostridium</taxon>
    </lineage>
</organism>
<gene>
    <name evidence="5" type="primary">hypD</name>
    <name evidence="5" type="ORF">K5V21_15860</name>
</gene>
<name>A0ABS7L1H5_CLOSR</name>
<dbReference type="Gene3D" id="6.10.20.100">
    <property type="match status" value="1"/>
</dbReference>
<evidence type="ECO:0000313" key="5">
    <source>
        <dbReference type="EMBL" id="MBY0756920.1"/>
    </source>
</evidence>
<keyword evidence="4" id="KW-1133">Transmembrane helix</keyword>
<keyword evidence="3" id="KW-0408">Iron</keyword>
<evidence type="ECO:0000256" key="3">
    <source>
        <dbReference type="ARBA" id="ARBA00023004"/>
    </source>
</evidence>
<reference evidence="5 6" key="1">
    <citation type="journal article" date="2021" name="Cell Host Microbe">
        <title>in vivo commensal control of Clostridioides difficile virulence.</title>
        <authorList>
            <person name="Girinathan B.P."/>
            <person name="Dibenedetto N."/>
            <person name="Worley J.N."/>
            <person name="Peltier J."/>
            <person name="Arrieta-Ortiz M.L."/>
            <person name="Rupa Christinal Immanuel S."/>
            <person name="Lavin R."/>
            <person name="Delaney M.L."/>
            <person name="Cummins C."/>
            <person name="Hoffmann M."/>
            <person name="Luo Y."/>
            <person name="Gonzalez-Escalona N."/>
            <person name="Allard M."/>
            <person name="Onderdonk A.B."/>
            <person name="Gerber G.K."/>
            <person name="Sonenshein A.L."/>
            <person name="Baliga N."/>
            <person name="Dupuy B."/>
            <person name="Bry L."/>
        </authorList>
    </citation>
    <scope>NUCLEOTIDE SEQUENCE [LARGE SCALE GENOMIC DNA]</scope>
    <source>
        <strain evidence="5 6">DSM 599</strain>
    </source>
</reference>
<evidence type="ECO:0000256" key="4">
    <source>
        <dbReference type="SAM" id="Phobius"/>
    </source>
</evidence>
<dbReference type="InterPro" id="IPR042244">
    <property type="entry name" value="HypD_2_sf"/>
</dbReference>
<dbReference type="EMBL" id="JAIKTU010000014">
    <property type="protein sequence ID" value="MBY0756920.1"/>
    <property type="molecule type" value="Genomic_DNA"/>
</dbReference>
<dbReference type="InterPro" id="IPR002780">
    <property type="entry name" value="Hyd_form_HypD"/>
</dbReference>
<keyword evidence="4" id="KW-0812">Transmembrane</keyword>
<evidence type="ECO:0000313" key="6">
    <source>
        <dbReference type="Proteomes" id="UP001299068"/>
    </source>
</evidence>
<comment type="similarity">
    <text evidence="1">Belongs to the HypD family.</text>
</comment>
<proteinExistence type="inferred from homology"/>
<dbReference type="InterPro" id="IPR042243">
    <property type="entry name" value="HypD_1"/>
</dbReference>
<dbReference type="Proteomes" id="UP001299068">
    <property type="component" value="Unassembled WGS sequence"/>
</dbReference>
<dbReference type="PIRSF" id="PIRSF005622">
    <property type="entry name" value="Hydrgn_mat_hypD"/>
    <property type="match status" value="1"/>
</dbReference>
<dbReference type="NCBIfam" id="TIGR00075">
    <property type="entry name" value="hypD"/>
    <property type="match status" value="1"/>
</dbReference>
<comment type="caution">
    <text evidence="5">The sequence shown here is derived from an EMBL/GenBank/DDBJ whole genome shotgun (WGS) entry which is preliminary data.</text>
</comment>
<evidence type="ECO:0000256" key="1">
    <source>
        <dbReference type="ARBA" id="ARBA00007888"/>
    </source>
</evidence>